<evidence type="ECO:0000313" key="2">
    <source>
        <dbReference type="Proteomes" id="UP001195624"/>
    </source>
</evidence>
<dbReference type="Proteomes" id="UP001195624">
    <property type="component" value="Unassembled WGS sequence"/>
</dbReference>
<proteinExistence type="predicted"/>
<keyword evidence="2" id="KW-1185">Reference proteome</keyword>
<organism evidence="1 2">
    <name type="scientific">Winslowiella toletana</name>
    <dbReference type="NCBI Taxonomy" id="92490"/>
    <lineage>
        <taxon>Bacteria</taxon>
        <taxon>Pseudomonadati</taxon>
        <taxon>Pseudomonadota</taxon>
        <taxon>Gammaproteobacteria</taxon>
        <taxon>Enterobacterales</taxon>
        <taxon>Erwiniaceae</taxon>
        <taxon>Winslowiella</taxon>
    </lineage>
</organism>
<comment type="caution">
    <text evidence="1">The sequence shown here is derived from an EMBL/GenBank/DDBJ whole genome shotgun (WGS) entry which is preliminary data.</text>
</comment>
<evidence type="ECO:0000313" key="1">
    <source>
        <dbReference type="EMBL" id="MBP2167419.1"/>
    </source>
</evidence>
<accession>A0ABS4P441</accession>
<protein>
    <submittedName>
        <fullName evidence="1">Uncharacterized protein</fullName>
    </submittedName>
</protein>
<sequence length="32" mass="4160">MRKIWLAYRDSYLQLNHGFLTRGYREWLRRFL</sequence>
<name>A0ABS4P441_9GAMM</name>
<dbReference type="EMBL" id="JAGGMQ010000001">
    <property type="protein sequence ID" value="MBP2167419.1"/>
    <property type="molecule type" value="Genomic_DNA"/>
</dbReference>
<reference evidence="1 2" key="1">
    <citation type="submission" date="2021-03" db="EMBL/GenBank/DDBJ databases">
        <authorList>
            <person name="D'Agostino P."/>
            <person name="Huntemann M."/>
            <person name="Clum A."/>
            <person name="Spunde A."/>
            <person name="Palaniappan K."/>
            <person name="Ritter S."/>
            <person name="Mikhailova N."/>
            <person name="Chen I.-M."/>
            <person name="Stamatis D."/>
            <person name="Reddy T."/>
            <person name="O'Malley R."/>
            <person name="Daum C."/>
            <person name="Shapiro N."/>
            <person name="Ivanova N."/>
            <person name="Kyrpides N."/>
            <person name="Woyke T."/>
        </authorList>
    </citation>
    <scope>NUCLEOTIDE SEQUENCE [LARGE SCALE GENOMIC DNA]</scope>
    <source>
        <strain evidence="1 2">WS4403</strain>
    </source>
</reference>
<gene>
    <name evidence="1" type="ORF">J2125_000611</name>
</gene>
<reference evidence="2" key="2">
    <citation type="submission" date="2023-07" db="EMBL/GenBank/DDBJ databases">
        <title>Genome mining of underrepresented organisms for secondary metabolites.</title>
        <authorList>
            <person name="D'Agostino P.M."/>
        </authorList>
    </citation>
    <scope>NUCLEOTIDE SEQUENCE [LARGE SCALE GENOMIC DNA]</scope>
    <source>
        <strain evidence="2">WS4403</strain>
    </source>
</reference>